<evidence type="ECO:0008006" key="4">
    <source>
        <dbReference type="Google" id="ProtNLM"/>
    </source>
</evidence>
<dbReference type="RefSeq" id="WP_345481925.1">
    <property type="nucleotide sequence ID" value="NZ_BAABLP010000006.1"/>
</dbReference>
<feature type="transmembrane region" description="Helical" evidence="1">
    <location>
        <begin position="97"/>
        <end position="117"/>
    </location>
</feature>
<dbReference type="EMBL" id="BAABLP010000006">
    <property type="protein sequence ID" value="GAA4753561.1"/>
    <property type="molecule type" value="Genomic_DNA"/>
</dbReference>
<sequence>MSARSAGRIAAITTGKSLGVPVRTAAPAPSGDVVVSRSDGPLIPQVEPGAVIGAGERAGLASLVSYVPSEALTIYLAGIACVNLVQTPDTGGQKVAAAWVLFVIALVANAAFVWLAFRDKFKDFSRRELTVRQTRPLAAALVITSLAFFVFALAIPGGVFVSSIAWLPLILLIGTAVVIGVARFFGLAPLREDPPAE</sequence>
<keyword evidence="1" id="KW-1133">Transmembrane helix</keyword>
<keyword evidence="1" id="KW-0472">Membrane</keyword>
<evidence type="ECO:0000313" key="2">
    <source>
        <dbReference type="EMBL" id="GAA4753561.1"/>
    </source>
</evidence>
<dbReference type="Proteomes" id="UP001500121">
    <property type="component" value="Unassembled WGS sequence"/>
</dbReference>
<feature type="transmembrane region" description="Helical" evidence="1">
    <location>
        <begin position="63"/>
        <end position="85"/>
    </location>
</feature>
<organism evidence="2 3">
    <name type="scientific">Amnibacterium soli</name>
    <dbReference type="NCBI Taxonomy" id="1282736"/>
    <lineage>
        <taxon>Bacteria</taxon>
        <taxon>Bacillati</taxon>
        <taxon>Actinomycetota</taxon>
        <taxon>Actinomycetes</taxon>
        <taxon>Micrococcales</taxon>
        <taxon>Microbacteriaceae</taxon>
        <taxon>Amnibacterium</taxon>
    </lineage>
</organism>
<name>A0ABP8ZDP5_9MICO</name>
<reference evidence="3" key="1">
    <citation type="journal article" date="2019" name="Int. J. Syst. Evol. Microbiol.">
        <title>The Global Catalogue of Microorganisms (GCM) 10K type strain sequencing project: providing services to taxonomists for standard genome sequencing and annotation.</title>
        <authorList>
            <consortium name="The Broad Institute Genomics Platform"/>
            <consortium name="The Broad Institute Genome Sequencing Center for Infectious Disease"/>
            <person name="Wu L."/>
            <person name="Ma J."/>
        </authorList>
    </citation>
    <scope>NUCLEOTIDE SEQUENCE [LARGE SCALE GENOMIC DNA]</scope>
    <source>
        <strain evidence="3">JCM 19015</strain>
    </source>
</reference>
<gene>
    <name evidence="2" type="ORF">GCM10025783_28070</name>
</gene>
<feature type="transmembrane region" description="Helical" evidence="1">
    <location>
        <begin position="165"/>
        <end position="185"/>
    </location>
</feature>
<comment type="caution">
    <text evidence="2">The sequence shown here is derived from an EMBL/GenBank/DDBJ whole genome shotgun (WGS) entry which is preliminary data.</text>
</comment>
<proteinExistence type="predicted"/>
<keyword evidence="1" id="KW-0812">Transmembrane</keyword>
<accession>A0ABP8ZDP5</accession>
<feature type="transmembrane region" description="Helical" evidence="1">
    <location>
        <begin position="137"/>
        <end position="159"/>
    </location>
</feature>
<keyword evidence="3" id="KW-1185">Reference proteome</keyword>
<protein>
    <recommendedName>
        <fullName evidence="4">DUF3180 domain-containing protein</fullName>
    </recommendedName>
</protein>
<evidence type="ECO:0000313" key="3">
    <source>
        <dbReference type="Proteomes" id="UP001500121"/>
    </source>
</evidence>
<evidence type="ECO:0000256" key="1">
    <source>
        <dbReference type="SAM" id="Phobius"/>
    </source>
</evidence>